<comment type="caution">
    <text evidence="1">The sequence shown here is derived from an EMBL/GenBank/DDBJ whole genome shotgun (WGS) entry which is preliminary data.</text>
</comment>
<name>A0ACC5Y9Y6_9TELE</name>
<protein>
    <submittedName>
        <fullName evidence="1">Uncharacterized protein</fullName>
    </submittedName>
</protein>
<proteinExistence type="predicted"/>
<dbReference type="Proteomes" id="UP000830395">
    <property type="component" value="Chromosome 4"/>
</dbReference>
<organism evidence="1 2">
    <name type="scientific">Pangasius djambal</name>
    <dbReference type="NCBI Taxonomy" id="1691987"/>
    <lineage>
        <taxon>Eukaryota</taxon>
        <taxon>Metazoa</taxon>
        <taxon>Chordata</taxon>
        <taxon>Craniata</taxon>
        <taxon>Vertebrata</taxon>
        <taxon>Euteleostomi</taxon>
        <taxon>Actinopterygii</taxon>
        <taxon>Neopterygii</taxon>
        <taxon>Teleostei</taxon>
        <taxon>Ostariophysi</taxon>
        <taxon>Siluriformes</taxon>
        <taxon>Pangasiidae</taxon>
        <taxon>Pangasius</taxon>
    </lineage>
</organism>
<accession>A0ACC5Y9Y6</accession>
<sequence>MTSASTRLVHTSVNHITASRSAVQGREHKYFKCTTKGRSEGGEESLRHQRSPQRSPGDVSVEVECGDHKELCEVSSEDQT</sequence>
<dbReference type="EMBL" id="CM040978">
    <property type="protein sequence ID" value="MCJ8731906.1"/>
    <property type="molecule type" value="Genomic_DNA"/>
</dbReference>
<reference evidence="1" key="1">
    <citation type="submission" date="2020-02" db="EMBL/GenBank/DDBJ databases">
        <title>Genome sequencing of the panga catfish, Pangasius djambal.</title>
        <authorList>
            <person name="Wen M."/>
            <person name="Zahm M."/>
            <person name="Roques C."/>
            <person name="Cabau C."/>
            <person name="Klopp C."/>
            <person name="Donnadieu C."/>
            <person name="Jouanno E."/>
            <person name="Avarre J.-C."/>
            <person name="Campet M."/>
            <person name="Ha T."/>
            <person name="Dugue R."/>
            <person name="Lampietro C."/>
            <person name="Louis A."/>
            <person name="Herpin A."/>
            <person name="Echchiki A."/>
            <person name="Berthelot C."/>
            <person name="Parey E."/>
            <person name="Roest-Crollius H."/>
            <person name="Braasch I."/>
            <person name="Postlethwait J.H."/>
            <person name="Bobe J."/>
            <person name="Montfort J."/>
            <person name="Bouchez O."/>
            <person name="Begum T."/>
            <person name="Schartl M."/>
            <person name="Gustiano R."/>
            <person name="Guiguen Y."/>
        </authorList>
    </citation>
    <scope>NUCLEOTIDE SEQUENCE</scope>
    <source>
        <strain evidence="1">Pdj_M5554</strain>
    </source>
</reference>
<keyword evidence="2" id="KW-1185">Reference proteome</keyword>
<evidence type="ECO:0000313" key="2">
    <source>
        <dbReference type="Proteomes" id="UP000830395"/>
    </source>
</evidence>
<gene>
    <name evidence="1" type="ORF">PDJAM_G00204610</name>
</gene>
<evidence type="ECO:0000313" key="1">
    <source>
        <dbReference type="EMBL" id="MCJ8731906.1"/>
    </source>
</evidence>